<dbReference type="Pfam" id="PF10016">
    <property type="entry name" value="DUF2259"/>
    <property type="match status" value="1"/>
</dbReference>
<sequence length="257" mass="27899">MCRSLRRPIVAQTDLDRRGWLASAVLALGLCATGGAVAAERAQFDAIGYSEDGRYFAFEQFGIQDGSGFPYSEIAIIDLDTDRFAGGSPFRARIDTEMAALGEARDAAHAAAQKALTELAIDRPAIPIALRGDGEAAGDEGLALDYAIPIWGLDGTEGDYRLSLEIFKAPSTQDCDWFEGDPMGYRLIREIDGERAELHSDSRVPASRGCVITYKFYGVMLPFNAFDNGSAVAVLSYWSHGFEGPDRRFLALPVGDR</sequence>
<dbReference type="AlphaFoldDB" id="A0A369W441"/>
<evidence type="ECO:0000313" key="2">
    <source>
        <dbReference type="Proteomes" id="UP000253759"/>
    </source>
</evidence>
<evidence type="ECO:0000313" key="1">
    <source>
        <dbReference type="EMBL" id="RDE09466.1"/>
    </source>
</evidence>
<comment type="caution">
    <text evidence="1">The sequence shown here is derived from an EMBL/GenBank/DDBJ whole genome shotgun (WGS) entry which is preliminary data.</text>
</comment>
<gene>
    <name evidence="1" type="ORF">DVH29_06590</name>
</gene>
<reference evidence="2" key="1">
    <citation type="submission" date="2018-07" db="EMBL/GenBank/DDBJ databases">
        <authorList>
            <person name="Liu B.-T."/>
            <person name="Du Z."/>
        </authorList>
    </citation>
    <scope>NUCLEOTIDE SEQUENCE [LARGE SCALE GENOMIC DNA]</scope>
    <source>
        <strain evidence="2">XYN52</strain>
    </source>
</reference>
<organism evidence="1 2">
    <name type="scientific">Pelagibacterium lacus</name>
    <dbReference type="NCBI Taxonomy" id="2282655"/>
    <lineage>
        <taxon>Bacteria</taxon>
        <taxon>Pseudomonadati</taxon>
        <taxon>Pseudomonadota</taxon>
        <taxon>Alphaproteobacteria</taxon>
        <taxon>Hyphomicrobiales</taxon>
        <taxon>Devosiaceae</taxon>
        <taxon>Pelagibacterium</taxon>
    </lineage>
</organism>
<accession>A0A369W441</accession>
<name>A0A369W441_9HYPH</name>
<proteinExistence type="predicted"/>
<dbReference type="Proteomes" id="UP000253759">
    <property type="component" value="Unassembled WGS sequence"/>
</dbReference>
<dbReference type="EMBL" id="QQNH01000006">
    <property type="protein sequence ID" value="RDE09466.1"/>
    <property type="molecule type" value="Genomic_DNA"/>
</dbReference>
<protein>
    <submittedName>
        <fullName evidence="1">DUF2259 domain-containing protein</fullName>
    </submittedName>
</protein>
<keyword evidence="2" id="KW-1185">Reference proteome</keyword>
<dbReference type="InterPro" id="IPR018725">
    <property type="entry name" value="DUF2259_secreted"/>
</dbReference>